<dbReference type="SUPFAM" id="SSF63380">
    <property type="entry name" value="Riboflavin synthase domain-like"/>
    <property type="match status" value="1"/>
</dbReference>
<keyword evidence="5" id="KW-0001">2Fe-2S</keyword>
<evidence type="ECO:0000256" key="6">
    <source>
        <dbReference type="ARBA" id="ARBA00022723"/>
    </source>
</evidence>
<dbReference type="InterPro" id="IPR050415">
    <property type="entry name" value="MRET"/>
</dbReference>
<evidence type="ECO:0000256" key="9">
    <source>
        <dbReference type="ARBA" id="ARBA00023002"/>
    </source>
</evidence>
<evidence type="ECO:0000256" key="2">
    <source>
        <dbReference type="ARBA" id="ARBA00004141"/>
    </source>
</evidence>
<evidence type="ECO:0000256" key="4">
    <source>
        <dbReference type="ARBA" id="ARBA00022692"/>
    </source>
</evidence>
<dbReference type="EMBL" id="CAEZSE010000015">
    <property type="protein sequence ID" value="CAB4530336.1"/>
    <property type="molecule type" value="Genomic_DNA"/>
</dbReference>
<evidence type="ECO:0000256" key="12">
    <source>
        <dbReference type="ARBA" id="ARBA00023136"/>
    </source>
</evidence>
<organism evidence="15">
    <name type="scientific">freshwater metagenome</name>
    <dbReference type="NCBI Taxonomy" id="449393"/>
    <lineage>
        <taxon>unclassified sequences</taxon>
        <taxon>metagenomes</taxon>
        <taxon>ecological metagenomes</taxon>
    </lineage>
</organism>
<evidence type="ECO:0000256" key="10">
    <source>
        <dbReference type="ARBA" id="ARBA00023004"/>
    </source>
</evidence>
<dbReference type="InterPro" id="IPR039261">
    <property type="entry name" value="FNR_nucleotide-bd"/>
</dbReference>
<dbReference type="AlphaFoldDB" id="A0A6J6AV57"/>
<dbReference type="GO" id="GO:0046872">
    <property type="term" value="F:metal ion binding"/>
    <property type="evidence" value="ECO:0007669"/>
    <property type="project" value="UniProtKB-KW"/>
</dbReference>
<evidence type="ECO:0000256" key="5">
    <source>
        <dbReference type="ARBA" id="ARBA00022714"/>
    </source>
</evidence>
<evidence type="ECO:0000259" key="14">
    <source>
        <dbReference type="PROSITE" id="PS51384"/>
    </source>
</evidence>
<keyword evidence="6" id="KW-0479">Metal-binding</keyword>
<dbReference type="Gene3D" id="2.40.30.10">
    <property type="entry name" value="Translation factors"/>
    <property type="match status" value="1"/>
</dbReference>
<comment type="subcellular location">
    <subcellularLocation>
        <location evidence="2">Membrane</location>
        <topology evidence="2">Multi-pass membrane protein</topology>
    </subcellularLocation>
</comment>
<keyword evidence="11" id="KW-0411">Iron-sulfur</keyword>
<gene>
    <name evidence="15" type="ORF">UFOPK1353_00171</name>
</gene>
<dbReference type="Gene3D" id="3.40.50.80">
    <property type="entry name" value="Nucleotide-binding domain of ferredoxin-NADP reductase (FNR) module"/>
    <property type="match status" value="1"/>
</dbReference>
<evidence type="ECO:0000256" key="13">
    <source>
        <dbReference type="SAM" id="Phobius"/>
    </source>
</evidence>
<dbReference type="GO" id="GO:0051537">
    <property type="term" value="F:2 iron, 2 sulfur cluster binding"/>
    <property type="evidence" value="ECO:0007669"/>
    <property type="project" value="UniProtKB-KW"/>
</dbReference>
<reference evidence="15" key="1">
    <citation type="submission" date="2020-05" db="EMBL/GenBank/DDBJ databases">
        <authorList>
            <person name="Chiriac C."/>
            <person name="Salcher M."/>
            <person name="Ghai R."/>
            <person name="Kavagutti S V."/>
        </authorList>
    </citation>
    <scope>NUCLEOTIDE SEQUENCE</scope>
</reference>
<keyword evidence="4 13" id="KW-0812">Transmembrane</keyword>
<dbReference type="Pfam" id="PF00175">
    <property type="entry name" value="NAD_binding_1"/>
    <property type="match status" value="1"/>
</dbReference>
<protein>
    <submittedName>
        <fullName evidence="15">Unannotated protein</fullName>
    </submittedName>
</protein>
<keyword evidence="3" id="KW-0285">Flavoprotein</keyword>
<sequence>MATLGVRKLRSPTMSRIRDTDVGATSGFITLIVIGIWLHHGGASFFGKSLASTLTSLDQITGLLCSEAGILGLILITRTPLLERRYGLDRLFNWHRLLGEAMALLLILHIAFSVWAWSIPGGFFDSVKSLTGGESYMALTAVGSAIILAITLSSLKWFRNKMSYEMWYFVHLTAYVGLAFSFSHQIVLGSDFSTDSLARWFWIGLHLAVVVWIIWSRWGRFFIAIARPFKVASVTHEAQGVTSILLTGKNLGRHRALAGQFYLLRQVKAGRWWQANPFSLSSVPTSDGLRFTIKSRGEASDAMTKIRVGTRVIAEGPYGVCTPDLVGSKKAFLVAGGVGIGPIISYLEHLTFSSEPIVIYRAHSNNELAHLDEIEALVNARNGKLHTLIGPRASIKYADPFAPHILKKLAADISNRVVMIAGPESLVKAVQKGARGAGVPAENIHAERAWW</sequence>
<dbReference type="SUPFAM" id="SSF52343">
    <property type="entry name" value="Ferredoxin reductase-like, C-terminal NADP-linked domain"/>
    <property type="match status" value="1"/>
</dbReference>
<comment type="cofactor">
    <cofactor evidence="1">
        <name>FAD</name>
        <dbReference type="ChEBI" id="CHEBI:57692"/>
    </cofactor>
</comment>
<dbReference type="PROSITE" id="PS51384">
    <property type="entry name" value="FAD_FR"/>
    <property type="match status" value="1"/>
</dbReference>
<dbReference type="PRINTS" id="PR00409">
    <property type="entry name" value="PHDIOXRDTASE"/>
</dbReference>
<keyword evidence="10" id="KW-0408">Iron</keyword>
<evidence type="ECO:0000256" key="8">
    <source>
        <dbReference type="ARBA" id="ARBA00022989"/>
    </source>
</evidence>
<accession>A0A6J6AV57</accession>
<dbReference type="InterPro" id="IPR013130">
    <property type="entry name" value="Fe3_Rdtase_TM_dom"/>
</dbReference>
<dbReference type="InterPro" id="IPR001433">
    <property type="entry name" value="OxRdtase_FAD/NAD-bd"/>
</dbReference>
<feature type="transmembrane region" description="Helical" evidence="13">
    <location>
        <begin position="59"/>
        <end position="76"/>
    </location>
</feature>
<keyword evidence="8 13" id="KW-1133">Transmembrane helix</keyword>
<feature type="domain" description="FAD-binding FR-type" evidence="14">
    <location>
        <begin position="224"/>
        <end position="324"/>
    </location>
</feature>
<dbReference type="InterPro" id="IPR017927">
    <property type="entry name" value="FAD-bd_FR_type"/>
</dbReference>
<dbReference type="InterPro" id="IPR017938">
    <property type="entry name" value="Riboflavin_synthase-like_b-brl"/>
</dbReference>
<keyword evidence="12 13" id="KW-0472">Membrane</keyword>
<evidence type="ECO:0000256" key="7">
    <source>
        <dbReference type="ARBA" id="ARBA00022827"/>
    </source>
</evidence>
<feature type="transmembrane region" description="Helical" evidence="13">
    <location>
        <begin position="136"/>
        <end position="155"/>
    </location>
</feature>
<feature type="transmembrane region" description="Helical" evidence="13">
    <location>
        <begin position="200"/>
        <end position="218"/>
    </location>
</feature>
<keyword evidence="9" id="KW-0560">Oxidoreductase</keyword>
<dbReference type="Pfam" id="PF01794">
    <property type="entry name" value="Ferric_reduct"/>
    <property type="match status" value="1"/>
</dbReference>
<feature type="transmembrane region" description="Helical" evidence="13">
    <location>
        <begin position="97"/>
        <end position="116"/>
    </location>
</feature>
<feature type="transmembrane region" description="Helical" evidence="13">
    <location>
        <begin position="167"/>
        <end position="188"/>
    </location>
</feature>
<dbReference type="PANTHER" id="PTHR47354">
    <property type="entry name" value="NADH OXIDOREDUCTASE HCR"/>
    <property type="match status" value="1"/>
</dbReference>
<dbReference type="GO" id="GO:0050660">
    <property type="term" value="F:flavin adenine dinucleotide binding"/>
    <property type="evidence" value="ECO:0007669"/>
    <property type="project" value="TreeGrafter"/>
</dbReference>
<keyword evidence="7" id="KW-0274">FAD</keyword>
<dbReference type="PANTHER" id="PTHR47354:SF8">
    <property type="entry name" value="1,2-PHENYLACETYL-COA EPOXIDASE, SUBUNIT E"/>
    <property type="match status" value="1"/>
</dbReference>
<feature type="transmembrane region" description="Helical" evidence="13">
    <location>
        <begin position="21"/>
        <end position="39"/>
    </location>
</feature>
<evidence type="ECO:0000256" key="3">
    <source>
        <dbReference type="ARBA" id="ARBA00022630"/>
    </source>
</evidence>
<name>A0A6J6AV57_9ZZZZ</name>
<evidence type="ECO:0000256" key="1">
    <source>
        <dbReference type="ARBA" id="ARBA00001974"/>
    </source>
</evidence>
<dbReference type="GO" id="GO:0016491">
    <property type="term" value="F:oxidoreductase activity"/>
    <property type="evidence" value="ECO:0007669"/>
    <property type="project" value="UniProtKB-KW"/>
</dbReference>
<dbReference type="GO" id="GO:0016020">
    <property type="term" value="C:membrane"/>
    <property type="evidence" value="ECO:0007669"/>
    <property type="project" value="UniProtKB-SubCell"/>
</dbReference>
<evidence type="ECO:0000256" key="11">
    <source>
        <dbReference type="ARBA" id="ARBA00023014"/>
    </source>
</evidence>
<evidence type="ECO:0000313" key="15">
    <source>
        <dbReference type="EMBL" id="CAB4530336.1"/>
    </source>
</evidence>
<proteinExistence type="predicted"/>